<gene>
    <name evidence="1" type="ORF">NKG59_11650</name>
</gene>
<name>A0AA42BHB7_9RALS</name>
<dbReference type="EMBL" id="JAMYWC010000003">
    <property type="protein sequence ID" value="MCP1173011.1"/>
    <property type="molecule type" value="Genomic_DNA"/>
</dbReference>
<proteinExistence type="predicted"/>
<dbReference type="AlphaFoldDB" id="A0AA42BHB7"/>
<keyword evidence="2" id="KW-1185">Reference proteome</keyword>
<comment type="caution">
    <text evidence="1">The sequence shown here is derived from an EMBL/GenBank/DDBJ whole genome shotgun (WGS) entry which is preliminary data.</text>
</comment>
<sequence>MYGQRTPNEKLCVAIERESRRKVTRLDLRPDDWHLIWPELSGPTSLRSISEDMRGAASA</sequence>
<dbReference type="GO" id="GO:0003677">
    <property type="term" value="F:DNA binding"/>
    <property type="evidence" value="ECO:0007669"/>
    <property type="project" value="InterPro"/>
</dbReference>
<reference evidence="2" key="1">
    <citation type="journal article" date="2023" name="Front. Microbiol.">
        <title>Ralstonia chuxiongensis sp. nov., Ralstonia mojiangensis sp. nov., and Ralstonia soli sp. nov., isolated from tobacco fields, are three novel species in the family Burkholderiaceae.</title>
        <authorList>
            <person name="Lu C.H."/>
            <person name="Zhang Y.Y."/>
            <person name="Jiang N."/>
            <person name="Chen W."/>
            <person name="Shao X."/>
            <person name="Zhao Z.M."/>
            <person name="Lu W.L."/>
            <person name="Hu X."/>
            <person name="Xi Y.X."/>
            <person name="Zou S.Y."/>
            <person name="Wei Q.J."/>
            <person name="Lin Z.L."/>
            <person name="Gong L."/>
            <person name="Gai X.T."/>
            <person name="Zhang L.Q."/>
            <person name="Li J.Y."/>
            <person name="Jin Y."/>
            <person name="Xia Z.Y."/>
        </authorList>
    </citation>
    <scope>NUCLEOTIDE SEQUENCE [LARGE SCALE GENOMIC DNA]</scope>
    <source>
        <strain evidence="2">21YRMH01-3</strain>
    </source>
</reference>
<evidence type="ECO:0000313" key="1">
    <source>
        <dbReference type="EMBL" id="MCP1173011.1"/>
    </source>
</evidence>
<evidence type="ECO:0000313" key="2">
    <source>
        <dbReference type="Proteomes" id="UP001162793"/>
    </source>
</evidence>
<protein>
    <submittedName>
        <fullName evidence="1">Helix-turn-helix domain-containing protein</fullName>
    </submittedName>
</protein>
<dbReference type="Gene3D" id="1.10.260.40">
    <property type="entry name" value="lambda repressor-like DNA-binding domains"/>
    <property type="match status" value="1"/>
</dbReference>
<organism evidence="1 2">
    <name type="scientific">Ralstonia chuxiongensis</name>
    <dbReference type="NCBI Taxonomy" id="2957504"/>
    <lineage>
        <taxon>Bacteria</taxon>
        <taxon>Pseudomonadati</taxon>
        <taxon>Pseudomonadota</taxon>
        <taxon>Betaproteobacteria</taxon>
        <taxon>Burkholderiales</taxon>
        <taxon>Burkholderiaceae</taxon>
        <taxon>Ralstonia</taxon>
    </lineage>
</organism>
<dbReference type="InterPro" id="IPR010982">
    <property type="entry name" value="Lambda_DNA-bd_dom_sf"/>
</dbReference>
<dbReference type="Proteomes" id="UP001162793">
    <property type="component" value="Unassembled WGS sequence"/>
</dbReference>
<accession>A0AA42BHB7</accession>